<feature type="domain" description="Transposase Tn5-like N-terminal" evidence="2">
    <location>
        <begin position="7"/>
        <end position="60"/>
    </location>
</feature>
<dbReference type="SUPFAM" id="SSF53098">
    <property type="entry name" value="Ribonuclease H-like"/>
    <property type="match status" value="1"/>
</dbReference>
<dbReference type="InterPro" id="IPR014737">
    <property type="entry name" value="Transposase_Tn5-like_C"/>
</dbReference>
<dbReference type="PANTHER" id="PTHR37319">
    <property type="entry name" value="TRANSPOSASE"/>
    <property type="match status" value="1"/>
</dbReference>
<reference evidence="3 4" key="1">
    <citation type="submission" date="2019-02" db="EMBL/GenBank/DDBJ databases">
        <title>Deep-cultivation of Planctomycetes and their phenomic and genomic characterization uncovers novel biology.</title>
        <authorList>
            <person name="Wiegand S."/>
            <person name="Jogler M."/>
            <person name="Boedeker C."/>
            <person name="Pinto D."/>
            <person name="Vollmers J."/>
            <person name="Rivas-Marin E."/>
            <person name="Kohn T."/>
            <person name="Peeters S.H."/>
            <person name="Heuer A."/>
            <person name="Rast P."/>
            <person name="Oberbeckmann S."/>
            <person name="Bunk B."/>
            <person name="Jeske O."/>
            <person name="Meyerdierks A."/>
            <person name="Storesund J.E."/>
            <person name="Kallscheuer N."/>
            <person name="Luecker S."/>
            <person name="Lage O.M."/>
            <person name="Pohl T."/>
            <person name="Merkel B.J."/>
            <person name="Hornburger P."/>
            <person name="Mueller R.-W."/>
            <person name="Bruemmer F."/>
            <person name="Labrenz M."/>
            <person name="Spormann A.M."/>
            <person name="Op den Camp H."/>
            <person name="Overmann J."/>
            <person name="Amann R."/>
            <person name="Jetten M.S.M."/>
            <person name="Mascher T."/>
            <person name="Medema M.H."/>
            <person name="Devos D.P."/>
            <person name="Kaster A.-K."/>
            <person name="Ovreas L."/>
            <person name="Rohde M."/>
            <person name="Galperin M.Y."/>
            <person name="Jogler C."/>
        </authorList>
    </citation>
    <scope>NUCLEOTIDE SEQUENCE [LARGE SCALE GENOMIC DNA]</scope>
    <source>
        <strain evidence="3 4">Mal52</strain>
    </source>
</reference>
<dbReference type="EC" id="3.1.-.-" evidence="3"/>
<sequence>MCHGICHELQGIDLGDKRLNQRSKGILQKLAADPQASINAACNGWNETIAAYRFFDNPAVTPQRILEPHIEATKQRISQEPVVLIVQDTTELDFSTHPPADAKHLNTQNRLGLYDHTHLAVTPQQLPLGIVGVEEFDRTLESLGKTRERKSLPIEQKESYRWLSGYRLASQLAAENPNTQIVNIADCEADIYDIFLEAEQHPTPAHFVIRAKENRSTPQRDPDSGPAAYCKVRDEVCASPLRTTRTIALPQTPRREARHAELEIRALRITVKPPHPRSSLPTVTYNVVLVEEVNGPRDETDVSWLLLTTLPIDSVDAILRVIDNYVSRWTIEIYFRTLKTGCRVEDIQLETLQRLRNCLALYRIIAWRVLWLTYLNRECPGLPCSVVFAECEWKSVWRVSTKQKLPPTPPPLSEFMDLLAQLGGYNNRQSDSPPGPQTIWTGIRRMTDFAIAWLNFGPSG</sequence>
<name>A0A517ZQL3_9PLAN</name>
<dbReference type="InterPro" id="IPR012337">
    <property type="entry name" value="RNaseH-like_sf"/>
</dbReference>
<dbReference type="Pfam" id="PF02281">
    <property type="entry name" value="Dimer_Tnp_Tn5"/>
    <property type="match status" value="1"/>
</dbReference>
<dbReference type="PANTHER" id="PTHR37319:SF1">
    <property type="entry name" value="TRANSPOSASE TN5 DIMERISATION DOMAIN-CONTAINING PROTEIN"/>
    <property type="match status" value="1"/>
</dbReference>
<feature type="domain" description="Transposase Tn5 dimerisation" evidence="1">
    <location>
        <begin position="364"/>
        <end position="449"/>
    </location>
</feature>
<gene>
    <name evidence="3" type="primary">tnpA</name>
    <name evidence="3" type="ORF">Mal52_32750</name>
</gene>
<dbReference type="EMBL" id="CP036276">
    <property type="protein sequence ID" value="QDU44789.1"/>
    <property type="molecule type" value="Genomic_DNA"/>
</dbReference>
<dbReference type="Pfam" id="PF14706">
    <property type="entry name" value="Tnp_DNA_bind"/>
    <property type="match status" value="1"/>
</dbReference>
<accession>A0A517ZQL3</accession>
<keyword evidence="4" id="KW-1185">Reference proteome</keyword>
<dbReference type="Gene3D" id="1.10.740.10">
    <property type="entry name" value="Transferase Inhibitor Protein From Tn5, Chain"/>
    <property type="match status" value="1"/>
</dbReference>
<dbReference type="AlphaFoldDB" id="A0A517ZQL3"/>
<dbReference type="Proteomes" id="UP000319383">
    <property type="component" value="Chromosome"/>
</dbReference>
<proteinExistence type="predicted"/>
<dbReference type="InterPro" id="IPR047768">
    <property type="entry name" value="Tn5p-like"/>
</dbReference>
<dbReference type="Gene3D" id="3.90.350.10">
    <property type="entry name" value="Transposase Inhibitor Protein From Tn5, Chain A, domain 1"/>
    <property type="match status" value="1"/>
</dbReference>
<dbReference type="InterPro" id="IPR003201">
    <property type="entry name" value="Transposase_Tn5"/>
</dbReference>
<dbReference type="NCBIfam" id="NF033590">
    <property type="entry name" value="transpos_IS4_3"/>
    <property type="match status" value="1"/>
</dbReference>
<dbReference type="InterPro" id="IPR038215">
    <property type="entry name" value="TN5-like_N_sf"/>
</dbReference>
<organism evidence="3 4">
    <name type="scientific">Symmachiella dynata</name>
    <dbReference type="NCBI Taxonomy" id="2527995"/>
    <lineage>
        <taxon>Bacteria</taxon>
        <taxon>Pseudomonadati</taxon>
        <taxon>Planctomycetota</taxon>
        <taxon>Planctomycetia</taxon>
        <taxon>Planctomycetales</taxon>
        <taxon>Planctomycetaceae</taxon>
        <taxon>Symmachiella</taxon>
    </lineage>
</organism>
<evidence type="ECO:0000313" key="4">
    <source>
        <dbReference type="Proteomes" id="UP000319383"/>
    </source>
</evidence>
<dbReference type="GO" id="GO:0016787">
    <property type="term" value="F:hydrolase activity"/>
    <property type="evidence" value="ECO:0007669"/>
    <property type="project" value="UniProtKB-KW"/>
</dbReference>
<evidence type="ECO:0000259" key="2">
    <source>
        <dbReference type="Pfam" id="PF14706"/>
    </source>
</evidence>
<evidence type="ECO:0000313" key="3">
    <source>
        <dbReference type="EMBL" id="QDU44789.1"/>
    </source>
</evidence>
<dbReference type="InterPro" id="IPR054836">
    <property type="entry name" value="Tn5_transposase"/>
</dbReference>
<keyword evidence="3" id="KW-0378">Hydrolase</keyword>
<dbReference type="KEGG" id="sdyn:Mal52_32750"/>
<dbReference type="RefSeq" id="WP_145377087.1">
    <property type="nucleotide sequence ID" value="NZ_CP036276.1"/>
</dbReference>
<evidence type="ECO:0000259" key="1">
    <source>
        <dbReference type="Pfam" id="PF02281"/>
    </source>
</evidence>
<dbReference type="InterPro" id="IPR014735">
    <property type="entry name" value="Transposase_Tn5-like_N"/>
</dbReference>
<dbReference type="Gene3D" id="1.10.246.40">
    <property type="entry name" value="Tn5 transposase, domain 1"/>
    <property type="match status" value="1"/>
</dbReference>
<protein>
    <submittedName>
        <fullName evidence="3">Transposase for transposon Tn5</fullName>
        <ecNumber evidence="3">3.1.-.-</ecNumber>
    </submittedName>
</protein>